<dbReference type="EMBL" id="CP024915">
    <property type="protein sequence ID" value="AUZ87996.1"/>
    <property type="molecule type" value="Genomic_DNA"/>
</dbReference>
<accession>A0A2L0UFJ7</accession>
<dbReference type="PROSITE" id="PS51737">
    <property type="entry name" value="RECOMBINASE_DNA_BIND"/>
    <property type="match status" value="1"/>
</dbReference>
<evidence type="ECO:0000313" key="4">
    <source>
        <dbReference type="Proteomes" id="UP000239187"/>
    </source>
</evidence>
<dbReference type="InterPro" id="IPR036162">
    <property type="entry name" value="Resolvase-like_N_sf"/>
</dbReference>
<protein>
    <recommendedName>
        <fullName evidence="5">Recombinase family protein</fullName>
    </recommendedName>
</protein>
<feature type="domain" description="Resolvase/invertase-type recombinase catalytic" evidence="1">
    <location>
        <begin position="8"/>
        <end position="156"/>
    </location>
</feature>
<reference evidence="3 4" key="1">
    <citation type="submission" date="2017-11" db="EMBL/GenBank/DDBJ databases">
        <title>Draft genome of Arthrobacter agilis strain UMCV2, a plant growth-promoting rhizobacterium and biocontrol capacity of phytopathogenic fungi.</title>
        <authorList>
            <person name="Martinez-Camara R."/>
            <person name="Santoyo G."/>
            <person name="Moreno-Hagelsieb G."/>
            <person name="Valencia-Cantero E."/>
        </authorList>
    </citation>
    <scope>NUCLEOTIDE SEQUENCE [LARGE SCALE GENOMIC DNA]</scope>
    <source>
        <strain evidence="3 4">UMCV2</strain>
    </source>
</reference>
<dbReference type="Proteomes" id="UP000239187">
    <property type="component" value="Chromosome"/>
</dbReference>
<dbReference type="Pfam" id="PF07508">
    <property type="entry name" value="Recombinase"/>
    <property type="match status" value="1"/>
</dbReference>
<sequence>MTTMQRPRAAIYARISRDIAGQGLGTERQVAECQALADRNGLEVVRVYVDNDISAFGGRPRPEFERMQADIRTGTVQTVVCWDTSRLLRKTRELEDFIDLCQPRNVDTLQVNGLRVDLSSSHSRAIAKQGMVYHQMESELKSERIKAQKRQAAASGKYLGGRVPYGWRKVDTITDTLGRVRGGQIVVDDPAAALIRSGTEAIVAGRSLISVTREWADAGAIGLTGNRMNTTQVRRILLRPRNAGLSMFHGQVMGNDWPAIVPLSTFRKMEAILTSPDRPRQAESKFRYLLSGVALCYCGAYMTGFGAPERRSYRCSVHQAGGRYIRGHANRAMGPLDHYVRSVTSHYLGRSDVRAQLLKDMQRLADSERPVESADIARLVSMKQDLIRRWTRGEIDDGEWEEARQEIVNQIAALEAVTKANGGNRAVFSALATEDPGAAFLSSPVEVQREILREVFRIQLRESGPYRGTFDPETVSITLKEAMDG</sequence>
<evidence type="ECO:0000259" key="1">
    <source>
        <dbReference type="PROSITE" id="PS51736"/>
    </source>
</evidence>
<dbReference type="PANTHER" id="PTHR30461:SF23">
    <property type="entry name" value="DNA RECOMBINASE-RELATED"/>
    <property type="match status" value="1"/>
</dbReference>
<dbReference type="InterPro" id="IPR038109">
    <property type="entry name" value="DNA_bind_recomb_sf"/>
</dbReference>
<dbReference type="Gene3D" id="3.90.1750.20">
    <property type="entry name" value="Putative Large Serine Recombinase, Chain B, Domain 2"/>
    <property type="match status" value="1"/>
</dbReference>
<dbReference type="SMART" id="SM00857">
    <property type="entry name" value="Resolvase"/>
    <property type="match status" value="1"/>
</dbReference>
<evidence type="ECO:0008006" key="5">
    <source>
        <dbReference type="Google" id="ProtNLM"/>
    </source>
</evidence>
<dbReference type="InterPro" id="IPR006119">
    <property type="entry name" value="Resolv_N"/>
</dbReference>
<proteinExistence type="predicted"/>
<feature type="domain" description="Recombinase" evidence="2">
    <location>
        <begin position="164"/>
        <end position="279"/>
    </location>
</feature>
<dbReference type="SUPFAM" id="SSF53041">
    <property type="entry name" value="Resolvase-like"/>
    <property type="match status" value="1"/>
</dbReference>
<evidence type="ECO:0000259" key="2">
    <source>
        <dbReference type="PROSITE" id="PS51737"/>
    </source>
</evidence>
<dbReference type="Pfam" id="PF00239">
    <property type="entry name" value="Resolvase"/>
    <property type="match status" value="1"/>
</dbReference>
<dbReference type="PROSITE" id="PS51736">
    <property type="entry name" value="RECOMBINASES_3"/>
    <property type="match status" value="1"/>
</dbReference>
<dbReference type="GO" id="GO:0000150">
    <property type="term" value="F:DNA strand exchange activity"/>
    <property type="evidence" value="ECO:0007669"/>
    <property type="project" value="InterPro"/>
</dbReference>
<dbReference type="CDD" id="cd00338">
    <property type="entry name" value="Ser_Recombinase"/>
    <property type="match status" value="1"/>
</dbReference>
<evidence type="ECO:0000313" key="3">
    <source>
        <dbReference type="EMBL" id="AUZ87996.1"/>
    </source>
</evidence>
<dbReference type="RefSeq" id="WP_208739182.1">
    <property type="nucleotide sequence ID" value="NZ_CP024915.1"/>
</dbReference>
<name>A0A2L0UFJ7_9MICC</name>
<dbReference type="AlphaFoldDB" id="A0A2L0UFJ7"/>
<dbReference type="PANTHER" id="PTHR30461">
    <property type="entry name" value="DNA-INVERTASE FROM LAMBDOID PROPHAGE"/>
    <property type="match status" value="1"/>
</dbReference>
<dbReference type="GO" id="GO:0003677">
    <property type="term" value="F:DNA binding"/>
    <property type="evidence" value="ECO:0007669"/>
    <property type="project" value="InterPro"/>
</dbReference>
<gene>
    <name evidence="3" type="ORF">CVO76_10425</name>
</gene>
<organism evidence="3 4">
    <name type="scientific">Arthrobacter agilis</name>
    <dbReference type="NCBI Taxonomy" id="37921"/>
    <lineage>
        <taxon>Bacteria</taxon>
        <taxon>Bacillati</taxon>
        <taxon>Actinomycetota</taxon>
        <taxon>Actinomycetes</taxon>
        <taxon>Micrococcales</taxon>
        <taxon>Micrococcaceae</taxon>
        <taxon>Arthrobacter</taxon>
    </lineage>
</organism>
<dbReference type="InterPro" id="IPR011109">
    <property type="entry name" value="DNA_bind_recombinase_dom"/>
</dbReference>
<dbReference type="InterPro" id="IPR050639">
    <property type="entry name" value="SSR_resolvase"/>
</dbReference>
<dbReference type="Gene3D" id="3.40.50.1390">
    <property type="entry name" value="Resolvase, N-terminal catalytic domain"/>
    <property type="match status" value="1"/>
</dbReference>